<evidence type="ECO:0008006" key="2">
    <source>
        <dbReference type="Google" id="ProtNLM"/>
    </source>
</evidence>
<feature type="non-terminal residue" evidence="1">
    <location>
        <position position="155"/>
    </location>
</feature>
<proteinExistence type="predicted"/>
<evidence type="ECO:0000313" key="1">
    <source>
        <dbReference type="EMBL" id="GAI24506.1"/>
    </source>
</evidence>
<dbReference type="AlphaFoldDB" id="X1N2N9"/>
<comment type="caution">
    <text evidence="1">The sequence shown here is derived from an EMBL/GenBank/DDBJ whole genome shotgun (WGS) entry which is preliminary data.</text>
</comment>
<sequence>MPHDYGDWLKLMLGLVSKSWSKCIAGRAWKEIKNEFGIEGFVRALEITEGPNGWHPHMHILLFVRRPLTEAERAALEDVLYKRWSDAIVAGGGSRPSREHGVVLSPGEDAGDYVAKITKQGLAEEVGRSDTKRALPGHRSILQLMHDWAEYKRHA</sequence>
<organism evidence="1">
    <name type="scientific">marine sediment metagenome</name>
    <dbReference type="NCBI Taxonomy" id="412755"/>
    <lineage>
        <taxon>unclassified sequences</taxon>
        <taxon>metagenomes</taxon>
        <taxon>ecological metagenomes</taxon>
    </lineage>
</organism>
<accession>X1N2N9</accession>
<reference evidence="1" key="1">
    <citation type="journal article" date="2014" name="Front. Microbiol.">
        <title>High frequency of phylogenetically diverse reductive dehalogenase-homologous genes in deep subseafloor sedimentary metagenomes.</title>
        <authorList>
            <person name="Kawai M."/>
            <person name="Futagami T."/>
            <person name="Toyoda A."/>
            <person name="Takaki Y."/>
            <person name="Nishi S."/>
            <person name="Hori S."/>
            <person name="Arai W."/>
            <person name="Tsubouchi T."/>
            <person name="Morono Y."/>
            <person name="Uchiyama I."/>
            <person name="Ito T."/>
            <person name="Fujiyama A."/>
            <person name="Inagaki F."/>
            <person name="Takami H."/>
        </authorList>
    </citation>
    <scope>NUCLEOTIDE SEQUENCE</scope>
    <source>
        <strain evidence="1">Expedition CK06-06</strain>
    </source>
</reference>
<name>X1N2N9_9ZZZZ</name>
<gene>
    <name evidence="1" type="ORF">S06H3_37561</name>
</gene>
<dbReference type="EMBL" id="BARV01022830">
    <property type="protein sequence ID" value="GAI24506.1"/>
    <property type="molecule type" value="Genomic_DNA"/>
</dbReference>
<protein>
    <recommendedName>
        <fullName evidence="2">Replication protein</fullName>
    </recommendedName>
</protein>